<evidence type="ECO:0000313" key="3">
    <source>
        <dbReference type="Proteomes" id="UP000007015"/>
    </source>
</evidence>
<proteinExistence type="predicted"/>
<evidence type="ECO:0000313" key="2">
    <source>
        <dbReference type="EMBL" id="EEC70598.1"/>
    </source>
</evidence>
<dbReference type="AlphaFoldDB" id="B8A7Y6"/>
<keyword evidence="3" id="KW-1185">Reference proteome</keyword>
<organism evidence="2 3">
    <name type="scientific">Oryza sativa subsp. indica</name>
    <name type="common">Rice</name>
    <dbReference type="NCBI Taxonomy" id="39946"/>
    <lineage>
        <taxon>Eukaryota</taxon>
        <taxon>Viridiplantae</taxon>
        <taxon>Streptophyta</taxon>
        <taxon>Embryophyta</taxon>
        <taxon>Tracheophyta</taxon>
        <taxon>Spermatophyta</taxon>
        <taxon>Magnoliopsida</taxon>
        <taxon>Liliopsida</taxon>
        <taxon>Poales</taxon>
        <taxon>Poaceae</taxon>
        <taxon>BOP clade</taxon>
        <taxon>Oryzoideae</taxon>
        <taxon>Oryzeae</taxon>
        <taxon>Oryzinae</taxon>
        <taxon>Oryza</taxon>
        <taxon>Oryza sativa</taxon>
    </lineage>
</organism>
<dbReference type="Proteomes" id="UP000007015">
    <property type="component" value="Chromosome 1"/>
</dbReference>
<name>B8A7Y6_ORYSI</name>
<protein>
    <submittedName>
        <fullName evidence="2">Uncharacterized protein</fullName>
    </submittedName>
</protein>
<accession>B8A7Y6</accession>
<reference evidence="2 3" key="1">
    <citation type="journal article" date="2005" name="PLoS Biol.">
        <title>The genomes of Oryza sativa: a history of duplications.</title>
        <authorList>
            <person name="Yu J."/>
            <person name="Wang J."/>
            <person name="Lin W."/>
            <person name="Li S."/>
            <person name="Li H."/>
            <person name="Zhou J."/>
            <person name="Ni P."/>
            <person name="Dong W."/>
            <person name="Hu S."/>
            <person name="Zeng C."/>
            <person name="Zhang J."/>
            <person name="Zhang Y."/>
            <person name="Li R."/>
            <person name="Xu Z."/>
            <person name="Li S."/>
            <person name="Li X."/>
            <person name="Zheng H."/>
            <person name="Cong L."/>
            <person name="Lin L."/>
            <person name="Yin J."/>
            <person name="Geng J."/>
            <person name="Li G."/>
            <person name="Shi J."/>
            <person name="Liu J."/>
            <person name="Lv H."/>
            <person name="Li J."/>
            <person name="Wang J."/>
            <person name="Deng Y."/>
            <person name="Ran L."/>
            <person name="Shi X."/>
            <person name="Wang X."/>
            <person name="Wu Q."/>
            <person name="Li C."/>
            <person name="Ren X."/>
            <person name="Wang J."/>
            <person name="Wang X."/>
            <person name="Li D."/>
            <person name="Liu D."/>
            <person name="Zhang X."/>
            <person name="Ji Z."/>
            <person name="Zhao W."/>
            <person name="Sun Y."/>
            <person name="Zhang Z."/>
            <person name="Bao J."/>
            <person name="Han Y."/>
            <person name="Dong L."/>
            <person name="Ji J."/>
            <person name="Chen P."/>
            <person name="Wu S."/>
            <person name="Liu J."/>
            <person name="Xiao Y."/>
            <person name="Bu D."/>
            <person name="Tan J."/>
            <person name="Yang L."/>
            <person name="Ye C."/>
            <person name="Zhang J."/>
            <person name="Xu J."/>
            <person name="Zhou Y."/>
            <person name="Yu Y."/>
            <person name="Zhang B."/>
            <person name="Zhuang S."/>
            <person name="Wei H."/>
            <person name="Liu B."/>
            <person name="Lei M."/>
            <person name="Yu H."/>
            <person name="Li Y."/>
            <person name="Xu H."/>
            <person name="Wei S."/>
            <person name="He X."/>
            <person name="Fang L."/>
            <person name="Zhang Z."/>
            <person name="Zhang Y."/>
            <person name="Huang X."/>
            <person name="Su Z."/>
            <person name="Tong W."/>
            <person name="Li J."/>
            <person name="Tong Z."/>
            <person name="Li S."/>
            <person name="Ye J."/>
            <person name="Wang L."/>
            <person name="Fang L."/>
            <person name="Lei T."/>
            <person name="Chen C."/>
            <person name="Chen H."/>
            <person name="Xu Z."/>
            <person name="Li H."/>
            <person name="Huang H."/>
            <person name="Zhang F."/>
            <person name="Xu H."/>
            <person name="Li N."/>
            <person name="Zhao C."/>
            <person name="Li S."/>
            <person name="Dong L."/>
            <person name="Huang Y."/>
            <person name="Li L."/>
            <person name="Xi Y."/>
            <person name="Qi Q."/>
            <person name="Li W."/>
            <person name="Zhang B."/>
            <person name="Hu W."/>
            <person name="Zhang Y."/>
            <person name="Tian X."/>
            <person name="Jiao Y."/>
            <person name="Liang X."/>
            <person name="Jin J."/>
            <person name="Gao L."/>
            <person name="Zheng W."/>
            <person name="Hao B."/>
            <person name="Liu S."/>
            <person name="Wang W."/>
            <person name="Yuan L."/>
            <person name="Cao M."/>
            <person name="McDermott J."/>
            <person name="Samudrala R."/>
            <person name="Wang J."/>
            <person name="Wong G.K."/>
            <person name="Yang H."/>
        </authorList>
    </citation>
    <scope>NUCLEOTIDE SEQUENCE [LARGE SCALE GENOMIC DNA]</scope>
    <source>
        <strain evidence="3">cv. 93-11</strain>
    </source>
</reference>
<feature type="region of interest" description="Disordered" evidence="1">
    <location>
        <begin position="1"/>
        <end position="40"/>
    </location>
</feature>
<sequence length="86" mass="9609">MPTAPIPSMSRGGAAHGRGSWKGMEMPQMEEREESANEKAEEIDGTLNNFFDAKVYSYTPSNFKLVDVCGLFGQRRDDEWEFKGGS</sequence>
<dbReference type="EMBL" id="CM000126">
    <property type="protein sequence ID" value="EEC70598.1"/>
    <property type="molecule type" value="Genomic_DNA"/>
</dbReference>
<dbReference type="HOGENOM" id="CLU_2501914_0_0_1"/>
<gene>
    <name evidence="2" type="ORF">OsI_01830</name>
</gene>
<evidence type="ECO:0000256" key="1">
    <source>
        <dbReference type="SAM" id="MobiDB-lite"/>
    </source>
</evidence>
<dbReference type="Gramene" id="BGIOSGA001695-TA">
    <property type="protein sequence ID" value="BGIOSGA001695-PA"/>
    <property type="gene ID" value="BGIOSGA001695"/>
</dbReference>